<feature type="compositionally biased region" description="Low complexity" evidence="2">
    <location>
        <begin position="2121"/>
        <end position="2136"/>
    </location>
</feature>
<dbReference type="Gene3D" id="3.40.50.300">
    <property type="entry name" value="P-loop containing nucleotide triphosphate hydrolases"/>
    <property type="match status" value="1"/>
</dbReference>
<name>A0AB40DFW6_DROSZ</name>
<dbReference type="GO" id="GO:0150105">
    <property type="term" value="P:protein localization to cell-cell junction"/>
    <property type="evidence" value="ECO:0007669"/>
    <property type="project" value="TreeGrafter"/>
</dbReference>
<dbReference type="InterPro" id="IPR001452">
    <property type="entry name" value="SH3_domain"/>
</dbReference>
<dbReference type="SMART" id="SM00228">
    <property type="entry name" value="PDZ"/>
    <property type="match status" value="3"/>
</dbReference>
<feature type="compositionally biased region" description="Basic residues" evidence="2">
    <location>
        <begin position="2003"/>
        <end position="2012"/>
    </location>
</feature>
<dbReference type="PROSITE" id="PS50052">
    <property type="entry name" value="GUANYLATE_KINASE_2"/>
    <property type="match status" value="1"/>
</dbReference>
<sequence>MTREEEEEVRSLLSRHQERIMLDLGSTDLLAVLVKNSVLSQSEEDLLLKPYNAVTPTPSAAASATVEPPGSAPSLTKRKLSAVASSGSTASGGSGGSGGSGSSRCASVNGDANCDSRSLTPSGGGLCSGLNDAEILRLQCSNLIEIIAKNGFEKFKQFCYAIECECPQLIEDLINDRLKTDAANLEDSAEVEKNQKEIETIDYIDKEKENDRNRRAVSYGGDVTTSPQSATIPRAAPRRVALMKDPPPPPPPKPQLTSKAESISHLGSKYPQSEYNLIQKIDSNSTLTAPAQYQPQNFYANTGTISSTNGYGSLLCHASSTTSPLAVRKRDKLLHRFSDAATLGRKLKKKKNTNRTCRSMTEAIEMLADPVIEDEFFGDRTTWEYHTVAVTRVPGYGFGIAVSGGRDNPHFANGDPSIAVSDVLKGGPAEDRLQVNDRIISVNGVSLENVEYATAVQVLRDSGNTVQLVVKRRVPLNPINPGGAVQHQHSHSLSSVGLVANGSGGVPPTPMTNLSQPNSLNSSLVQNASGGQPIKVTLTKGGKKDDYGVVLGCRLFVKEISSKAREQLNANGYSLQEGDIITRIHNTNCGDTMSLKEAKKIIDGCKERLNLVVLRDITNQAAVSQLNLNNSASHQASGNIYASHQPQVSGCSSSNNNLEDPYLPGGASYSSQNLYVQPPTRTSNGPNMNGNGLNEEKSNLTPRGRSRGPIMDGVSLQQLDRPVTPTRGRSAGIDEPPRPPPPRGTSGGAAQEDFYSSRRQLYEERQSAEPRFISFQKEGSVGIRLTGGNEAGIFVTAVQPGSPASLQGLMPGDKILKVNDMDMNGVTREEAVLFLLSLQDRIDLIVQYCKEEYDEVVTNQRGDSFHIKTHFHCDNPSKGEMAFKAGDVFRVIDTLHNGVVGSWQVLKIGRGHQEMQRGVIPNKSRAEELATAQFNATKKEMNANESRGNFFRRRRSTHRRSKSLSRENWDDVVFSDSISKFPAYERVVLRHPGFVRPVVLFGPVSDLARERLAKDFPDKFSTPLQDDDKSAGTATSGKCRIVRLSNIRDVMDRGKHALLDITPNAVDRLNYAQFYPVVIFLKTDSKHVIKQLRHGLPKAAHKSSKKLLEQCQKLERVWSHIFSTQIALNDEESWYRKLRDSIDLQQSGAVWMSESKPVESLSDDFLFPMTTSRLSYASSPESDLELSPGPSASLSLGNLPQLVKASSDPSIATNQDNLDRDRDIIGEGLPPPYTVPYDHGVPGNPNRRQTMDSSKYSIYGTNVPPQPQPPGGGGGGGVDPAAVRPQSLYGINAPDLPPRIDRQSKPGDIPLNTSGSSSRNGTLGRSAQERLFGKAVVQDDVQAEYITRNALVGAGAAETLDRQQQQQQTHASLERQARLNAQLKANGGGGGGTGGGASTYDSVSSYDSYNNTQMAMQNLGRLGPNAPDDLKSVPNASGRPLPPVGQSHDYGRTPHDHRSFGGPNDLNRQSSPGRPHYHEMNASRNIDPRNGTPQRPSNLGLESSPRKPLVETKTDYGKYSRNNSVTQADYTKLPKTAPHGVVPPPNVPNGQNQMNGSGTPSSNGSGPFKPVPPPKPKNYRPPVQSGGSSGSGGTTPWENGDSGSPRSPNGFYYPPTPSHHHYGPQATPGSPSNGHMQPPPSQQQQPTYGGSNGNYGQAPPPQPYPQANGYNGNSHHYNGGSGTGPYIAPHRGMPPPIGNLPPHTPERHALDLAGSREQRGSAFELYRKPQIGAAAGHHHNMSEMEPYDERYDDYYNMPPPAAHPSQGHHMQRSRSAPRYPHERPPQAQDPNYYGHYGTSRGHSQPRQQYPQHHQQQQPQQQQYYDDHGMEIAPPPLPPHKKKKSVLKSPLVALKNALLKSTRPLRRMNSMVEPERKPKGLRRQQSMLERGVQRPYYPDEYPTYPAGGYEGSHGGQGMAPPHPQDPYYQRGGHYPMQQQEMMNSTYQNLESEDIYGNIGNTVPRMPHHQENGYGYDQYDLYANRACIDLERRQAEAAAASGSRNGRRIVRRHSTTTADRGGNPGPARRPMISPGYEQDPQEVYQTRNGAYMLPDQRRAPNSEVMTRRRFYPGAANEQAEEEPLYQSRREMQREMQRNHLYQSKREMQERISQGKRDMEREFSPQSSSSQSEASNPEAIYQSRREAKAQLRDQIYQTRREALDSMAEPIYVSKRDMGRPAPIYESREESILQSRENETDEKKEGKTEQIQVEINAQPEEQVEDSTLSRSDLQKSSDTVIENPARAPLVQDEVDDEEEDEAQEDQAESSAEQTEHPTAIENNQHNEGMLASETQNESDDVFEAADQVPPLAPPPAPVQPPTPRSGRAPFHISNILKRTAPPPSSPIGDSCTSIETQYTSQASLPVGPPNATSTPFSSSMSLPIAGPVNNAPPANGGPFPTLPREPSTSRGFFDSNGGTLADKLWHVSLQIPPGAIPAGVRQEIYFTVSDPRMGQAVGGPPLDMENGETMLSPLVMCGPQGLEFLVPVTLNIPHCAGRTASLGLALKATDSEKNLHTEWDNIDLPSNAAAHTVSVKVDHF</sequence>
<dbReference type="Pfam" id="PF00625">
    <property type="entry name" value="Guanylate_kin"/>
    <property type="match status" value="1"/>
</dbReference>
<evidence type="ECO:0000259" key="3">
    <source>
        <dbReference type="PROSITE" id="PS50052"/>
    </source>
</evidence>
<dbReference type="SUPFAM" id="SSF52540">
    <property type="entry name" value="P-loop containing nucleoside triphosphate hydrolases"/>
    <property type="match status" value="1"/>
</dbReference>
<feature type="compositionally biased region" description="Pro residues" evidence="2">
    <location>
        <begin position="245"/>
        <end position="254"/>
    </location>
</feature>
<dbReference type="SUPFAM" id="SSF50044">
    <property type="entry name" value="SH3-domain"/>
    <property type="match status" value="1"/>
</dbReference>
<dbReference type="Proteomes" id="UP001652628">
    <property type="component" value="Chromosome 3"/>
</dbReference>
<dbReference type="CDD" id="cd06727">
    <property type="entry name" value="PDZ1_ZO1-like"/>
    <property type="match status" value="1"/>
</dbReference>
<feature type="compositionally biased region" description="Basic and acidic residues" evidence="2">
    <location>
        <begin position="2096"/>
        <end position="2120"/>
    </location>
</feature>
<feature type="domain" description="Guanylate kinase-like" evidence="3">
    <location>
        <begin position="1042"/>
        <end position="1143"/>
    </location>
</feature>
<feature type="domain" description="PDZ" evidence="4">
    <location>
        <begin position="535"/>
        <end position="617"/>
    </location>
</feature>
<dbReference type="RefSeq" id="XP_065722411.2">
    <property type="nucleotide sequence ID" value="XM_065866339.2"/>
</dbReference>
<feature type="compositionally biased region" description="Basic and acidic residues" evidence="2">
    <location>
        <begin position="1504"/>
        <end position="1518"/>
    </location>
</feature>
<dbReference type="GeneID" id="118877642"/>
<proteinExistence type="predicted"/>
<accession>A0AB40DFW6</accession>
<feature type="region of interest" description="Disordered" evidence="2">
    <location>
        <begin position="2164"/>
        <end position="2321"/>
    </location>
</feature>
<feature type="domain" description="PDZ" evidence="4">
    <location>
        <begin position="777"/>
        <end position="850"/>
    </location>
</feature>
<dbReference type="Gene3D" id="2.60.220.30">
    <property type="match status" value="1"/>
</dbReference>
<evidence type="ECO:0000256" key="2">
    <source>
        <dbReference type="SAM" id="MobiDB-lite"/>
    </source>
</evidence>
<evidence type="ECO:0000259" key="5">
    <source>
        <dbReference type="PROSITE" id="PS51145"/>
    </source>
</evidence>
<feature type="compositionally biased region" description="Low complexity" evidence="2">
    <location>
        <begin position="2379"/>
        <end position="2395"/>
    </location>
</feature>
<feature type="region of interest" description="Disordered" evidence="2">
    <location>
        <begin position="1206"/>
        <end position="1324"/>
    </location>
</feature>
<feature type="compositionally biased region" description="Polar residues" evidence="2">
    <location>
        <begin position="644"/>
        <end position="658"/>
    </location>
</feature>
<dbReference type="GO" id="GO:0098609">
    <property type="term" value="P:cell-cell adhesion"/>
    <property type="evidence" value="ECO:0007669"/>
    <property type="project" value="TreeGrafter"/>
</dbReference>
<feature type="compositionally biased region" description="Polar residues" evidence="2">
    <location>
        <begin position="2221"/>
        <end position="2236"/>
    </location>
</feature>
<organism evidence="6 7">
    <name type="scientific">Drosophila suzukii</name>
    <name type="common">Spotted-wing drosophila fruit fly</name>
    <dbReference type="NCBI Taxonomy" id="28584"/>
    <lineage>
        <taxon>Eukaryota</taxon>
        <taxon>Metazoa</taxon>
        <taxon>Ecdysozoa</taxon>
        <taxon>Arthropoda</taxon>
        <taxon>Hexapoda</taxon>
        <taxon>Insecta</taxon>
        <taxon>Pterygota</taxon>
        <taxon>Neoptera</taxon>
        <taxon>Endopterygota</taxon>
        <taxon>Diptera</taxon>
        <taxon>Brachycera</taxon>
        <taxon>Muscomorpha</taxon>
        <taxon>Ephydroidea</taxon>
        <taxon>Drosophilidae</taxon>
        <taxon>Drosophila</taxon>
        <taxon>Sophophora</taxon>
    </lineage>
</organism>
<feature type="compositionally biased region" description="Pro residues" evidence="2">
    <location>
        <begin position="1692"/>
        <end position="1703"/>
    </location>
</feature>
<dbReference type="CDD" id="cd06728">
    <property type="entry name" value="PDZ2_ZO1-like_ds"/>
    <property type="match status" value="1"/>
</dbReference>
<feature type="region of interest" description="Disordered" evidence="2">
    <location>
        <begin position="212"/>
        <end position="263"/>
    </location>
</feature>
<feature type="compositionally biased region" description="Polar residues" evidence="2">
    <location>
        <begin position="668"/>
        <end position="692"/>
    </location>
</feature>
<dbReference type="InterPro" id="IPR036028">
    <property type="entry name" value="SH3-like_dom_sf"/>
</dbReference>
<dbReference type="GO" id="GO:0050839">
    <property type="term" value="F:cell adhesion molecule binding"/>
    <property type="evidence" value="ECO:0007669"/>
    <property type="project" value="TreeGrafter"/>
</dbReference>
<feature type="compositionally biased region" description="Polar residues" evidence="2">
    <location>
        <begin position="1311"/>
        <end position="1324"/>
    </location>
</feature>
<dbReference type="SMART" id="SM00072">
    <property type="entry name" value="GuKc"/>
    <property type="match status" value="1"/>
</dbReference>
<dbReference type="PANTHER" id="PTHR13865">
    <property type="entry name" value="TIGHT JUNCTION PROTEIN"/>
    <property type="match status" value="1"/>
</dbReference>
<dbReference type="InterPro" id="IPR008144">
    <property type="entry name" value="Guanylate_kin-like_dom"/>
</dbReference>
<dbReference type="Pfam" id="PF00791">
    <property type="entry name" value="ZU5"/>
    <property type="match status" value="1"/>
</dbReference>
<dbReference type="GO" id="GO:0045216">
    <property type="term" value="P:cell-cell junction organization"/>
    <property type="evidence" value="ECO:0007669"/>
    <property type="project" value="TreeGrafter"/>
</dbReference>
<gene>
    <name evidence="7" type="primary">pyd</name>
</gene>
<dbReference type="InterPro" id="IPR036034">
    <property type="entry name" value="PDZ_sf"/>
</dbReference>
<evidence type="ECO:0000313" key="6">
    <source>
        <dbReference type="Proteomes" id="UP001652628"/>
    </source>
</evidence>
<evidence type="ECO:0000259" key="4">
    <source>
        <dbReference type="PROSITE" id="PS50106"/>
    </source>
</evidence>
<feature type="compositionally biased region" description="Low complexity" evidence="2">
    <location>
        <begin position="1665"/>
        <end position="1678"/>
    </location>
</feature>
<feature type="compositionally biased region" description="Low complexity" evidence="2">
    <location>
        <begin position="1548"/>
        <end position="1568"/>
    </location>
</feature>
<evidence type="ECO:0000256" key="1">
    <source>
        <dbReference type="ARBA" id="ARBA00022443"/>
    </source>
</evidence>
<feature type="region of interest" description="Disordered" evidence="2">
    <location>
        <begin position="2356"/>
        <end position="2411"/>
    </location>
</feature>
<protein>
    <submittedName>
        <fullName evidence="7">Tight junction protein ZO-1 isoform X1</fullName>
    </submittedName>
</protein>
<dbReference type="GO" id="GO:0005886">
    <property type="term" value="C:plasma membrane"/>
    <property type="evidence" value="ECO:0007669"/>
    <property type="project" value="TreeGrafter"/>
</dbReference>
<feature type="domain" description="ZU5" evidence="5">
    <location>
        <begin position="2403"/>
        <end position="2536"/>
    </location>
</feature>
<dbReference type="Pfam" id="PF07653">
    <property type="entry name" value="SH3_2"/>
    <property type="match status" value="1"/>
</dbReference>
<dbReference type="SUPFAM" id="SSF50156">
    <property type="entry name" value="PDZ domain-like"/>
    <property type="match status" value="3"/>
</dbReference>
<feature type="compositionally biased region" description="Polar residues" evidence="2">
    <location>
        <begin position="1491"/>
        <end position="1501"/>
    </location>
</feature>
<dbReference type="InterPro" id="IPR008145">
    <property type="entry name" value="GK/Ca_channel_bsu"/>
</dbReference>
<dbReference type="Gene3D" id="2.30.30.40">
    <property type="entry name" value="SH3 Domains"/>
    <property type="match status" value="1"/>
</dbReference>
<feature type="region of interest" description="Disordered" evidence="2">
    <location>
        <begin position="58"/>
        <end position="102"/>
    </location>
</feature>
<dbReference type="InterPro" id="IPR001478">
    <property type="entry name" value="PDZ"/>
</dbReference>
<dbReference type="Gene3D" id="2.30.42.10">
    <property type="match status" value="3"/>
</dbReference>
<dbReference type="Pfam" id="PF00595">
    <property type="entry name" value="PDZ"/>
    <property type="match status" value="2"/>
</dbReference>
<evidence type="ECO:0000313" key="7">
    <source>
        <dbReference type="RefSeq" id="XP_065722411.2"/>
    </source>
</evidence>
<dbReference type="InterPro" id="IPR027417">
    <property type="entry name" value="P-loop_NTPase"/>
</dbReference>
<feature type="region of interest" description="Disordered" evidence="2">
    <location>
        <begin position="2096"/>
        <end position="2137"/>
    </location>
</feature>
<feature type="compositionally biased region" description="Basic and acidic residues" evidence="2">
    <location>
        <begin position="1704"/>
        <end position="1719"/>
    </location>
</feature>
<dbReference type="GO" id="GO:0005923">
    <property type="term" value="C:bicellular tight junction"/>
    <property type="evidence" value="ECO:0007669"/>
    <property type="project" value="TreeGrafter"/>
</dbReference>
<dbReference type="PROSITE" id="PS50106">
    <property type="entry name" value="PDZ"/>
    <property type="match status" value="3"/>
</dbReference>
<feature type="region of interest" description="Disordered" evidence="2">
    <location>
        <begin position="644"/>
        <end position="750"/>
    </location>
</feature>
<feature type="region of interest" description="Disordered" evidence="2">
    <location>
        <begin position="1752"/>
        <end position="1845"/>
    </location>
</feature>
<keyword evidence="6" id="KW-1185">Reference proteome</keyword>
<dbReference type="CDD" id="cd06729">
    <property type="entry name" value="PDZ3_ZO1-like_domain"/>
    <property type="match status" value="1"/>
</dbReference>
<feature type="region of interest" description="Disordered" evidence="2">
    <location>
        <begin position="1418"/>
        <end position="1724"/>
    </location>
</feature>
<feature type="compositionally biased region" description="Basic and acidic residues" evidence="2">
    <location>
        <begin position="2182"/>
        <end position="2204"/>
    </location>
</feature>
<feature type="region of interest" description="Disordered" evidence="2">
    <location>
        <begin position="1997"/>
        <end position="2036"/>
    </location>
</feature>
<feature type="compositionally biased region" description="Gly residues" evidence="2">
    <location>
        <begin position="90"/>
        <end position="101"/>
    </location>
</feature>
<feature type="compositionally biased region" description="Pro residues" evidence="2">
    <location>
        <begin position="2306"/>
        <end position="2319"/>
    </location>
</feature>
<feature type="compositionally biased region" description="Polar residues" evidence="2">
    <location>
        <begin position="1207"/>
        <end position="1216"/>
    </location>
</feature>
<feature type="domain" description="PDZ" evidence="4">
    <location>
        <begin position="387"/>
        <end position="474"/>
    </location>
</feature>
<dbReference type="PANTHER" id="PTHR13865:SF28">
    <property type="entry name" value="POLYCHAETOID, ISOFORM O"/>
    <property type="match status" value="1"/>
</dbReference>
<reference evidence="7" key="1">
    <citation type="submission" date="2025-08" db="UniProtKB">
        <authorList>
            <consortium name="RefSeq"/>
        </authorList>
    </citation>
    <scope>IDENTIFICATION</scope>
</reference>
<dbReference type="CDD" id="cd11859">
    <property type="entry name" value="SH3_ZO"/>
    <property type="match status" value="1"/>
</dbReference>
<keyword evidence="1" id="KW-0728">SH3 domain</keyword>
<dbReference type="InterPro" id="IPR000906">
    <property type="entry name" value="ZU5_dom"/>
</dbReference>
<feature type="compositionally biased region" description="Polar residues" evidence="2">
    <location>
        <begin position="1246"/>
        <end position="1260"/>
    </location>
</feature>
<feature type="compositionally biased region" description="Basic and acidic residues" evidence="2">
    <location>
        <begin position="1449"/>
        <end position="1459"/>
    </location>
</feature>
<dbReference type="SMART" id="SM00218">
    <property type="entry name" value="ZU5"/>
    <property type="match status" value="1"/>
</dbReference>
<feature type="compositionally biased region" description="Low complexity" evidence="2">
    <location>
        <begin position="1804"/>
        <end position="1823"/>
    </location>
</feature>
<feature type="compositionally biased region" description="Polar residues" evidence="2">
    <location>
        <begin position="1520"/>
        <end position="1529"/>
    </location>
</feature>
<feature type="compositionally biased region" description="Polar residues" evidence="2">
    <location>
        <begin position="1594"/>
        <end position="1607"/>
    </location>
</feature>
<feature type="compositionally biased region" description="Acidic residues" evidence="2">
    <location>
        <begin position="2248"/>
        <end position="2263"/>
    </location>
</feature>
<feature type="compositionally biased region" description="Polar residues" evidence="2">
    <location>
        <begin position="2366"/>
        <end position="2377"/>
    </location>
</feature>
<dbReference type="PROSITE" id="PS51145">
    <property type="entry name" value="ZU5"/>
    <property type="match status" value="1"/>
</dbReference>